<accession>A0A6N2BAW0</accession>
<name>A0A6N2BAW0_SOLCI</name>
<proteinExistence type="predicted"/>
<dbReference type="AlphaFoldDB" id="A0A6N2BAW0"/>
<comment type="caution">
    <text evidence="1">The sequence shown here is derived from an EMBL/GenBank/DDBJ whole genome shotgun (WGS) entry which is preliminary data.</text>
</comment>
<reference evidence="1" key="1">
    <citation type="submission" date="2019-05" db="EMBL/GenBank/DDBJ databases">
        <title>The de novo reference genome and transcriptome assemblies of the wild tomato species Solanum chilense.</title>
        <authorList>
            <person name="Stam R."/>
            <person name="Nosenko T."/>
            <person name="Hoerger A.C."/>
            <person name="Stephan W."/>
            <person name="Seidel M.A."/>
            <person name="Kuhn J.M.M."/>
            <person name="Haberer G."/>
            <person name="Tellier A."/>
        </authorList>
    </citation>
    <scope>NUCLEOTIDE SEQUENCE</scope>
    <source>
        <tissue evidence="1">Mature leaves</tissue>
    </source>
</reference>
<evidence type="ECO:0000313" key="1">
    <source>
        <dbReference type="EMBL" id="TMW91816.1"/>
    </source>
</evidence>
<organism evidence="1">
    <name type="scientific">Solanum chilense</name>
    <name type="common">Tomato</name>
    <name type="synonym">Lycopersicon chilense</name>
    <dbReference type="NCBI Taxonomy" id="4083"/>
    <lineage>
        <taxon>Eukaryota</taxon>
        <taxon>Viridiplantae</taxon>
        <taxon>Streptophyta</taxon>
        <taxon>Embryophyta</taxon>
        <taxon>Tracheophyta</taxon>
        <taxon>Spermatophyta</taxon>
        <taxon>Magnoliopsida</taxon>
        <taxon>eudicotyledons</taxon>
        <taxon>Gunneridae</taxon>
        <taxon>Pentapetalae</taxon>
        <taxon>asterids</taxon>
        <taxon>lamiids</taxon>
        <taxon>Solanales</taxon>
        <taxon>Solanaceae</taxon>
        <taxon>Solanoideae</taxon>
        <taxon>Solaneae</taxon>
        <taxon>Solanum</taxon>
        <taxon>Solanum subgen. Lycopersicon</taxon>
    </lineage>
</organism>
<protein>
    <submittedName>
        <fullName evidence="1">Uncharacterized protein</fullName>
    </submittedName>
</protein>
<sequence length="135" mass="15276">MSWTIRGTGKGVEGKRKVKVDIKKEIKKAMKYLQCVPDFTGLSYEDLCIHQNLNFLEGLKIPKFDTFGGVGNRMVHLRAYCDQLMGVGRDEPLLMCLFAEACAEKLVNVSRCMKQGNGPARMQWPKILSIDYLTT</sequence>
<gene>
    <name evidence="1" type="ORF">EJD97_013852</name>
</gene>
<dbReference type="EMBL" id="RXGB01003558">
    <property type="protein sequence ID" value="TMW91816.1"/>
    <property type="molecule type" value="Genomic_DNA"/>
</dbReference>